<evidence type="ECO:0000256" key="2">
    <source>
        <dbReference type="ARBA" id="ARBA00007613"/>
    </source>
</evidence>
<dbReference type="eggNOG" id="COG1538">
    <property type="taxonomic scope" value="Bacteria"/>
</dbReference>
<comment type="similarity">
    <text evidence="2 9">Belongs to the outer membrane factor (OMF) (TC 1.B.17) family.</text>
</comment>
<dbReference type="InterPro" id="IPR010131">
    <property type="entry name" value="MdtP/NodT-like"/>
</dbReference>
<keyword evidence="7 9" id="KW-0564">Palmitate</keyword>
<dbReference type="PANTHER" id="PTHR30203:SF20">
    <property type="entry name" value="MULTIDRUG RESISTANCE OUTER MEMBRANE PROTEIN MDTP-RELATED"/>
    <property type="match status" value="1"/>
</dbReference>
<organism evidence="10">
    <name type="scientific">Burkholderia sp. (strain CCGE1003)</name>
    <dbReference type="NCBI Taxonomy" id="640512"/>
    <lineage>
        <taxon>Bacteria</taxon>
        <taxon>Pseudomonadati</taxon>
        <taxon>Pseudomonadota</taxon>
        <taxon>Betaproteobacteria</taxon>
        <taxon>Burkholderiales</taxon>
        <taxon>Burkholderiaceae</taxon>
        <taxon>Burkholderia</taxon>
    </lineage>
</organism>
<dbReference type="GO" id="GO:0005886">
    <property type="term" value="C:plasma membrane"/>
    <property type="evidence" value="ECO:0007669"/>
    <property type="project" value="UniProtKB-SubCell"/>
</dbReference>
<keyword evidence="5" id="KW-0732">Signal</keyword>
<protein>
    <submittedName>
        <fullName evidence="10">RND efflux system, outer membrane lipoprotein, NodT family</fullName>
    </submittedName>
</protein>
<comment type="subcellular location">
    <subcellularLocation>
        <location evidence="9">Cell membrane</location>
        <topology evidence="9">Lipid-anchor</topology>
    </subcellularLocation>
    <subcellularLocation>
        <location evidence="1">Membrane</location>
    </subcellularLocation>
</comment>
<evidence type="ECO:0000256" key="5">
    <source>
        <dbReference type="ARBA" id="ARBA00022729"/>
    </source>
</evidence>
<dbReference type="STRING" id="640512.BC1003_3904"/>
<dbReference type="AlphaFoldDB" id="E1TJU6"/>
<dbReference type="NCBIfam" id="TIGR01845">
    <property type="entry name" value="outer_NodT"/>
    <property type="match status" value="1"/>
</dbReference>
<dbReference type="InterPro" id="IPR003423">
    <property type="entry name" value="OMP_efflux"/>
</dbReference>
<sequence>MKQRFESSSSSSSSSWSMHRRTAWRPATAALASALLLCACIGDGGIHTREAPLDAAALDPGVALRATQADAKWPAGGWWRQWNDPQLDQLVADATAGNPGLQAIGQRIEVARFQAQIAGAAELPQLNASGSFERRRYARYTTPAPPGGTTVWSNSIEADLSYDLDLWGKSRALREGALDNVRAAAADARFAQVELQTAVVRGYVQLSLAYALLDVQSAVQSQQQRTLDIAKRRFRAGVGSGLEVSQAESQLAMSTTRLQQAQQQIALARIGLAGLAGKGPGYGDTLRRPGLALSVPVKLPATLPAELLGHRADVVANRWRVQEADKGIAAAHADFYPDINLVALASLGSAATFGGFLNFVDSNGVGHGVGAAISLPVFDGGRRRGNYGVAVASRDAAVDAYNQSVVNALQGVAAQVVSLRSLEEQQASVESTLASTRKSFELADAGYRSGITEFLNVLAAQNAQLEQQESLAAIQARRLDAWALLMKELGGGFQADELPELPDLPHDLPQGVANAR</sequence>
<evidence type="ECO:0000256" key="6">
    <source>
        <dbReference type="ARBA" id="ARBA00023136"/>
    </source>
</evidence>
<dbReference type="Pfam" id="PF02321">
    <property type="entry name" value="OEP"/>
    <property type="match status" value="2"/>
</dbReference>
<dbReference type="EMBL" id="CP002218">
    <property type="protein sequence ID" value="ADN59843.1"/>
    <property type="molecule type" value="Genomic_DNA"/>
</dbReference>
<evidence type="ECO:0000313" key="10">
    <source>
        <dbReference type="EMBL" id="ADN59843.1"/>
    </source>
</evidence>
<reference evidence="10" key="1">
    <citation type="submission" date="2010-09" db="EMBL/GenBank/DDBJ databases">
        <title>Complete sequence of chromosome2 of Burkholderia sp. CCGE1003.</title>
        <authorList>
            <consortium name="US DOE Joint Genome Institute"/>
            <person name="Lucas S."/>
            <person name="Copeland A."/>
            <person name="Lapidus A."/>
            <person name="Cheng J.-F."/>
            <person name="Bruce D."/>
            <person name="Goodwin L."/>
            <person name="Pitluck S."/>
            <person name="Daligault H."/>
            <person name="Davenport K."/>
            <person name="Detter J.C."/>
            <person name="Han C."/>
            <person name="Tapia R."/>
            <person name="Land M."/>
            <person name="Hauser L."/>
            <person name="Jeffries C."/>
            <person name="Kyrpides N."/>
            <person name="Ivanova N."/>
            <person name="Ovchinnikova G."/>
            <person name="Martinez-Romero E."/>
            <person name="Rogel M.A."/>
            <person name="Auchtung J."/>
            <person name="Tiedje J.M."/>
            <person name="Woyke T."/>
        </authorList>
    </citation>
    <scope>NUCLEOTIDE SEQUENCE</scope>
    <source>
        <strain evidence="10">CCGE1003</strain>
    </source>
</reference>
<evidence type="ECO:0000256" key="9">
    <source>
        <dbReference type="RuleBase" id="RU362097"/>
    </source>
</evidence>
<keyword evidence="8 9" id="KW-0449">Lipoprotein</keyword>
<dbReference type="SUPFAM" id="SSF56954">
    <property type="entry name" value="Outer membrane efflux proteins (OEP)"/>
    <property type="match status" value="1"/>
</dbReference>
<keyword evidence="3 9" id="KW-1134">Transmembrane beta strand</keyword>
<dbReference type="Gene3D" id="1.20.1600.10">
    <property type="entry name" value="Outer membrane efflux proteins (OEP)"/>
    <property type="match status" value="1"/>
</dbReference>
<evidence type="ECO:0000256" key="8">
    <source>
        <dbReference type="ARBA" id="ARBA00023288"/>
    </source>
</evidence>
<keyword evidence="4 9" id="KW-0812">Transmembrane</keyword>
<dbReference type="GO" id="GO:0015562">
    <property type="term" value="F:efflux transmembrane transporter activity"/>
    <property type="evidence" value="ECO:0007669"/>
    <property type="project" value="InterPro"/>
</dbReference>
<gene>
    <name evidence="10" type="ordered locus">BC1003_3904</name>
</gene>
<accession>E1TJU6</accession>
<keyword evidence="6 9" id="KW-0472">Membrane</keyword>
<dbReference type="KEGG" id="bgf:BC1003_3904"/>
<evidence type="ECO:0000256" key="3">
    <source>
        <dbReference type="ARBA" id="ARBA00022452"/>
    </source>
</evidence>
<evidence type="ECO:0000256" key="1">
    <source>
        <dbReference type="ARBA" id="ARBA00004370"/>
    </source>
</evidence>
<dbReference type="Gene3D" id="2.20.200.10">
    <property type="entry name" value="Outer membrane efflux proteins (OEP)"/>
    <property type="match status" value="1"/>
</dbReference>
<evidence type="ECO:0000256" key="4">
    <source>
        <dbReference type="ARBA" id="ARBA00022692"/>
    </source>
</evidence>
<proteinExistence type="inferred from homology"/>
<dbReference type="HOGENOM" id="CLU_012817_13_2_4"/>
<dbReference type="PANTHER" id="PTHR30203">
    <property type="entry name" value="OUTER MEMBRANE CATION EFFLUX PROTEIN"/>
    <property type="match status" value="1"/>
</dbReference>
<name>E1TJU6_BURSG</name>
<evidence type="ECO:0000256" key="7">
    <source>
        <dbReference type="ARBA" id="ARBA00023139"/>
    </source>
</evidence>